<dbReference type="Proteomes" id="UP000236884">
    <property type="component" value="Chromosome"/>
</dbReference>
<name>A0A0S3PNP9_9BRAD</name>
<dbReference type="KEGG" id="vgo:GJW-30_1_00081"/>
<evidence type="ECO:0000313" key="1">
    <source>
        <dbReference type="EMBL" id="BAT57575.1"/>
    </source>
</evidence>
<dbReference type="InterPro" id="IPR001343">
    <property type="entry name" value="Hemolysn_Ca-bd"/>
</dbReference>
<dbReference type="Gene3D" id="2.150.10.10">
    <property type="entry name" value="Serralysin-like metalloprotease, C-terminal"/>
    <property type="match status" value="1"/>
</dbReference>
<keyword evidence="1" id="KW-0378">Hydrolase</keyword>
<organism evidence="1 2">
    <name type="scientific">Variibacter gotjawalensis</name>
    <dbReference type="NCBI Taxonomy" id="1333996"/>
    <lineage>
        <taxon>Bacteria</taxon>
        <taxon>Pseudomonadati</taxon>
        <taxon>Pseudomonadota</taxon>
        <taxon>Alphaproteobacteria</taxon>
        <taxon>Hyphomicrobiales</taxon>
        <taxon>Nitrobacteraceae</taxon>
        <taxon>Variibacter</taxon>
    </lineage>
</organism>
<dbReference type="AlphaFoldDB" id="A0A0S3PNP9"/>
<sequence>MALSDLNTLINATAPNGSTTQNLSSFKGLTAAYQYLGFGVPTIDGYTNLINNNNATNFGAGGNFVFNDENVYINSFASLYRFNADAKAAFDAIVGGGATNSDKLGLVYDSIVPLSAQSAAGKAYFVSQANFYSQRAAELGITGPNAGAVVAAAALSKIVVDSDIGGLGDSINDLRAAVADGSAAIPQSGAAFTPIETADGTKFDGDDVTQQGASLVLTSKVDVVNGGSSNDTVIAGLDGGNPTINAGDSINGGGGTDRLNIFGNANAAAFGTATITSVEQVYAQLASAGASALDVSGNAGVQVVGFANGTTGGNEIKLTTAQTAALEGKVGSTAQFNYTNAAGPADSVALVANGASVDAGGVTSLVGVETVKITATGTNDLGFLVGSQTSITAAGGGSLKFTAVSPLKSLDASALTGALNANLTPVGAQDLTVKGGSANDTITTVFANQTSADSIDLGVGTNDTLLFTDAVSILNATDAAKLSKVVGVEELGTVGATLTLDGDLVSQTRFSTSGAGSFNIVDAAQSSTVEFGAGAAAASQVALKLGASILNVDLQGSATAAADASASLFVQGSSTINVSSTGTAGIADNNITLIVADNQSINLTGSQNTTLTYANFPGGTGSNIDGSSFTGKLNIIGASAASDIIKGGSAADIINGGAGADTMTGNAGGDTFFVITNPTADTAAAIQASADTITDFVTKSDKIEFGAAAGSATNYKEGAAAVADFAAALAAADAQLDGTVKYSAQQVGSDTYVFFDDNGTVTGETNTHVVKLTGVTLAGIEAADII</sequence>
<dbReference type="Pfam" id="PF00353">
    <property type="entry name" value="HemolysinCabind"/>
    <property type="match status" value="2"/>
</dbReference>
<dbReference type="PRINTS" id="PR00313">
    <property type="entry name" value="CABNDNGRPT"/>
</dbReference>
<dbReference type="EMBL" id="AP014946">
    <property type="protein sequence ID" value="BAT57575.1"/>
    <property type="molecule type" value="Genomic_DNA"/>
</dbReference>
<gene>
    <name evidence="1" type="primary">aprA</name>
    <name evidence="1" type="ORF">GJW-30_1_00081</name>
</gene>
<accession>A0A0S3PNP9</accession>
<keyword evidence="2" id="KW-1185">Reference proteome</keyword>
<proteinExistence type="predicted"/>
<evidence type="ECO:0000313" key="2">
    <source>
        <dbReference type="Proteomes" id="UP000236884"/>
    </source>
</evidence>
<protein>
    <submittedName>
        <fullName evidence="1">Serralysin</fullName>
        <ecNumber evidence="1">3.4.24.40</ecNumber>
    </submittedName>
</protein>
<dbReference type="GO" id="GO:0016787">
    <property type="term" value="F:hydrolase activity"/>
    <property type="evidence" value="ECO:0007669"/>
    <property type="project" value="UniProtKB-KW"/>
</dbReference>
<dbReference type="InterPro" id="IPR011049">
    <property type="entry name" value="Serralysin-like_metalloprot_C"/>
</dbReference>
<dbReference type="SUPFAM" id="SSF51120">
    <property type="entry name" value="beta-Roll"/>
    <property type="match status" value="1"/>
</dbReference>
<dbReference type="GO" id="GO:0005509">
    <property type="term" value="F:calcium ion binding"/>
    <property type="evidence" value="ECO:0007669"/>
    <property type="project" value="InterPro"/>
</dbReference>
<reference evidence="1 2" key="1">
    <citation type="submission" date="2015-08" db="EMBL/GenBank/DDBJ databases">
        <title>Investigation of the bacterial diversity of lava forest soil.</title>
        <authorList>
            <person name="Lee J.S."/>
        </authorList>
    </citation>
    <scope>NUCLEOTIDE SEQUENCE [LARGE SCALE GENOMIC DNA]</scope>
    <source>
        <strain evidence="1 2">GJW-30</strain>
    </source>
</reference>
<dbReference type="RefSeq" id="WP_096350404.1">
    <property type="nucleotide sequence ID" value="NZ_AP014946.1"/>
</dbReference>
<dbReference type="EC" id="3.4.24.40" evidence="1"/>